<sequence length="218" mass="23457">MREERWPLSLVRKVERIVRDPVGKWQLSLSPEPEVDAILDAVFSGAGTSHVLEKAAPVCGDKRKRAPSTLLGTPAFVEAREEDSDVDVRPVKSQVRLRLFDSEEREDVPAPLVLSGNPIQISDSESPATPVSTRKLAKGRPKKKARRLQAATNVSVIEALEIELESCPDLTDLEMGCSALVKCPICADRGLDATHKVGSASCAGVVRGGANTRPSNSA</sequence>
<feature type="compositionally biased region" description="Polar residues" evidence="1">
    <location>
        <begin position="117"/>
        <end position="132"/>
    </location>
</feature>
<evidence type="ECO:0000313" key="3">
    <source>
        <dbReference type="Proteomes" id="UP000053097"/>
    </source>
</evidence>
<dbReference type="EMBL" id="KK107540">
    <property type="protein sequence ID" value="EZA49090.1"/>
    <property type="molecule type" value="Genomic_DNA"/>
</dbReference>
<dbReference type="AlphaFoldDB" id="A0A026VZI5"/>
<feature type="region of interest" description="Disordered" evidence="1">
    <location>
        <begin position="113"/>
        <end position="144"/>
    </location>
</feature>
<feature type="compositionally biased region" description="Basic residues" evidence="1">
    <location>
        <begin position="135"/>
        <end position="144"/>
    </location>
</feature>
<evidence type="ECO:0000313" key="2">
    <source>
        <dbReference type="EMBL" id="EZA49090.1"/>
    </source>
</evidence>
<name>A0A026VZI5_OOCBI</name>
<organism evidence="2 3">
    <name type="scientific">Ooceraea biroi</name>
    <name type="common">Clonal raider ant</name>
    <name type="synonym">Cerapachys biroi</name>
    <dbReference type="NCBI Taxonomy" id="2015173"/>
    <lineage>
        <taxon>Eukaryota</taxon>
        <taxon>Metazoa</taxon>
        <taxon>Ecdysozoa</taxon>
        <taxon>Arthropoda</taxon>
        <taxon>Hexapoda</taxon>
        <taxon>Insecta</taxon>
        <taxon>Pterygota</taxon>
        <taxon>Neoptera</taxon>
        <taxon>Endopterygota</taxon>
        <taxon>Hymenoptera</taxon>
        <taxon>Apocrita</taxon>
        <taxon>Aculeata</taxon>
        <taxon>Formicoidea</taxon>
        <taxon>Formicidae</taxon>
        <taxon>Dorylinae</taxon>
        <taxon>Ooceraea</taxon>
    </lineage>
</organism>
<accession>A0A026VZI5</accession>
<protein>
    <submittedName>
        <fullName evidence="2">Uncharacterized protein</fullName>
    </submittedName>
</protein>
<keyword evidence="3" id="KW-1185">Reference proteome</keyword>
<dbReference type="Proteomes" id="UP000053097">
    <property type="component" value="Unassembled WGS sequence"/>
</dbReference>
<reference evidence="2 3" key="1">
    <citation type="journal article" date="2014" name="Curr. Biol.">
        <title>The genome of the clonal raider ant Cerapachys biroi.</title>
        <authorList>
            <person name="Oxley P.R."/>
            <person name="Ji L."/>
            <person name="Fetter-Pruneda I."/>
            <person name="McKenzie S.K."/>
            <person name="Li C."/>
            <person name="Hu H."/>
            <person name="Zhang G."/>
            <person name="Kronauer D.J."/>
        </authorList>
    </citation>
    <scope>NUCLEOTIDE SEQUENCE [LARGE SCALE GENOMIC DNA]</scope>
</reference>
<evidence type="ECO:0000256" key="1">
    <source>
        <dbReference type="SAM" id="MobiDB-lite"/>
    </source>
</evidence>
<gene>
    <name evidence="2" type="ORF">X777_12630</name>
</gene>
<proteinExistence type="predicted"/>